<feature type="chain" id="PRO_5033668553" evidence="2">
    <location>
        <begin position="21"/>
        <end position="204"/>
    </location>
</feature>
<dbReference type="EMBL" id="HBUE01043382">
    <property type="protein sequence ID" value="CAG6461603.1"/>
    <property type="molecule type" value="Transcribed_RNA"/>
</dbReference>
<feature type="domain" description="Peptidase S1" evidence="3">
    <location>
        <begin position="90"/>
        <end position="176"/>
    </location>
</feature>
<evidence type="ECO:0000256" key="2">
    <source>
        <dbReference type="SAM" id="SignalP"/>
    </source>
</evidence>
<dbReference type="InterPro" id="IPR043504">
    <property type="entry name" value="Peptidase_S1_PA_chymotrypsin"/>
</dbReference>
<name>A0A8D8AQB6_CULPI</name>
<comment type="similarity">
    <text evidence="1">Belongs to the peptidase S1 family. CLIP subfamily.</text>
</comment>
<evidence type="ECO:0000256" key="1">
    <source>
        <dbReference type="ARBA" id="ARBA00024195"/>
    </source>
</evidence>
<dbReference type="Gene3D" id="2.40.10.10">
    <property type="entry name" value="Trypsin-like serine proteases"/>
    <property type="match status" value="1"/>
</dbReference>
<keyword evidence="2" id="KW-0732">Signal</keyword>
<evidence type="ECO:0000259" key="3">
    <source>
        <dbReference type="Pfam" id="PF00089"/>
    </source>
</evidence>
<dbReference type="Pfam" id="PF00089">
    <property type="entry name" value="Trypsin"/>
    <property type="match status" value="1"/>
</dbReference>
<evidence type="ECO:0000313" key="4">
    <source>
        <dbReference type="EMBL" id="CAG6461603.1"/>
    </source>
</evidence>
<dbReference type="InterPro" id="IPR001254">
    <property type="entry name" value="Trypsin_dom"/>
</dbReference>
<protein>
    <submittedName>
        <fullName evidence="4">(northern house mosquito) hypothetical protein</fullName>
    </submittedName>
</protein>
<dbReference type="GO" id="GO:0004252">
    <property type="term" value="F:serine-type endopeptidase activity"/>
    <property type="evidence" value="ECO:0007669"/>
    <property type="project" value="InterPro"/>
</dbReference>
<organism evidence="4">
    <name type="scientific">Culex pipiens</name>
    <name type="common">House mosquito</name>
    <dbReference type="NCBI Taxonomy" id="7175"/>
    <lineage>
        <taxon>Eukaryota</taxon>
        <taxon>Metazoa</taxon>
        <taxon>Ecdysozoa</taxon>
        <taxon>Arthropoda</taxon>
        <taxon>Hexapoda</taxon>
        <taxon>Insecta</taxon>
        <taxon>Pterygota</taxon>
        <taxon>Neoptera</taxon>
        <taxon>Endopterygota</taxon>
        <taxon>Diptera</taxon>
        <taxon>Nematocera</taxon>
        <taxon>Culicoidea</taxon>
        <taxon>Culicidae</taxon>
        <taxon>Culicinae</taxon>
        <taxon>Culicini</taxon>
        <taxon>Culex</taxon>
        <taxon>Culex</taxon>
    </lineage>
</organism>
<accession>A0A8D8AQB6</accession>
<dbReference type="InterPro" id="IPR009003">
    <property type="entry name" value="Peptidase_S1_PA"/>
</dbReference>
<dbReference type="EMBL" id="HBUE01043384">
    <property type="protein sequence ID" value="CAG6461608.1"/>
    <property type="molecule type" value="Transcribed_RNA"/>
</dbReference>
<sequence length="204" mass="22476">MLLNLLLLLFCTVNCGFVNGELMPETVESLLSLNPLMPNDEQSVKDCPFTYYPFAKQTLASSIFSERYQDSTFAHVVKLDTAFAEGDDGGEACLGAIVDPGYILTTKRCASQQPQTISFHNVSLPRRGVQSTRYHLTADVALLQLKTRLSIDNQVTPACFWSGDASTVAGFPNLQRISRGNSQSAIFTLYIPALELVCDRRLVT</sequence>
<proteinExistence type="inferred from homology"/>
<reference evidence="4" key="1">
    <citation type="submission" date="2021-05" db="EMBL/GenBank/DDBJ databases">
        <authorList>
            <person name="Alioto T."/>
            <person name="Alioto T."/>
            <person name="Gomez Garrido J."/>
        </authorList>
    </citation>
    <scope>NUCLEOTIDE SEQUENCE</scope>
</reference>
<dbReference type="AlphaFoldDB" id="A0A8D8AQB6"/>
<dbReference type="EMBL" id="HBUE01043381">
    <property type="protein sequence ID" value="CAG6461601.1"/>
    <property type="molecule type" value="Transcribed_RNA"/>
</dbReference>
<feature type="signal peptide" evidence="2">
    <location>
        <begin position="1"/>
        <end position="20"/>
    </location>
</feature>
<dbReference type="GO" id="GO:0006508">
    <property type="term" value="P:proteolysis"/>
    <property type="evidence" value="ECO:0007669"/>
    <property type="project" value="InterPro"/>
</dbReference>
<dbReference type="SUPFAM" id="SSF50494">
    <property type="entry name" value="Trypsin-like serine proteases"/>
    <property type="match status" value="1"/>
</dbReference>